<evidence type="ECO:0000313" key="4">
    <source>
        <dbReference type="Proteomes" id="UP001190700"/>
    </source>
</evidence>
<dbReference type="GO" id="GO:0000149">
    <property type="term" value="F:SNARE binding"/>
    <property type="evidence" value="ECO:0007669"/>
    <property type="project" value="TreeGrafter"/>
</dbReference>
<dbReference type="EMBL" id="LGRX02018222">
    <property type="protein sequence ID" value="KAK3260073.1"/>
    <property type="molecule type" value="Genomic_DNA"/>
</dbReference>
<dbReference type="AlphaFoldDB" id="A0AAE0KTF4"/>
<dbReference type="Gene3D" id="2.30.30.380">
    <property type="entry name" value="Zn-finger domain of Sec23/24"/>
    <property type="match status" value="1"/>
</dbReference>
<feature type="compositionally biased region" description="Pro residues" evidence="1">
    <location>
        <begin position="1"/>
        <end position="11"/>
    </location>
</feature>
<evidence type="ECO:0000256" key="1">
    <source>
        <dbReference type="SAM" id="MobiDB-lite"/>
    </source>
</evidence>
<feature type="compositionally biased region" description="Polar residues" evidence="1">
    <location>
        <begin position="87"/>
        <end position="118"/>
    </location>
</feature>
<dbReference type="InterPro" id="IPR036174">
    <property type="entry name" value="Znf_Sec23_Sec24_sf"/>
</dbReference>
<dbReference type="SUPFAM" id="SSF82919">
    <property type="entry name" value="Zn-finger domain of Sec23/24"/>
    <property type="match status" value="1"/>
</dbReference>
<comment type="caution">
    <text evidence="3">The sequence shown here is derived from an EMBL/GenBank/DDBJ whole genome shotgun (WGS) entry which is preliminary data.</text>
</comment>
<proteinExistence type="predicted"/>
<dbReference type="Proteomes" id="UP001190700">
    <property type="component" value="Unassembled WGS sequence"/>
</dbReference>
<feature type="domain" description="Zinc finger Sec23/Sec24-type" evidence="2">
    <location>
        <begin position="307"/>
        <end position="345"/>
    </location>
</feature>
<dbReference type="GO" id="GO:0070971">
    <property type="term" value="C:endoplasmic reticulum exit site"/>
    <property type="evidence" value="ECO:0007669"/>
    <property type="project" value="TreeGrafter"/>
</dbReference>
<feature type="compositionally biased region" description="Low complexity" evidence="1">
    <location>
        <begin position="193"/>
        <end position="205"/>
    </location>
</feature>
<dbReference type="InterPro" id="IPR050550">
    <property type="entry name" value="SEC23_SEC24_subfamily"/>
</dbReference>
<keyword evidence="4" id="KW-1185">Reference proteome</keyword>
<feature type="compositionally biased region" description="Low complexity" evidence="1">
    <location>
        <begin position="119"/>
        <end position="137"/>
    </location>
</feature>
<organism evidence="3 4">
    <name type="scientific">Cymbomonas tetramitiformis</name>
    <dbReference type="NCBI Taxonomy" id="36881"/>
    <lineage>
        <taxon>Eukaryota</taxon>
        <taxon>Viridiplantae</taxon>
        <taxon>Chlorophyta</taxon>
        <taxon>Pyramimonadophyceae</taxon>
        <taxon>Pyramimonadales</taxon>
        <taxon>Pyramimonadaceae</taxon>
        <taxon>Cymbomonas</taxon>
    </lineage>
</organism>
<dbReference type="Gene3D" id="2.60.40.1670">
    <property type="entry name" value="beta-sandwich domain of Sec23/24"/>
    <property type="match status" value="1"/>
</dbReference>
<accession>A0AAE0KTF4</accession>
<protein>
    <recommendedName>
        <fullName evidence="2">Zinc finger Sec23/Sec24-type domain-containing protein</fullName>
    </recommendedName>
</protein>
<sequence>MHPPPPPPQYPPSSGVQSSMSGGTSGYPGTHAQSQFMAPPTQPATAGQVQSGGLTQPPPPPLAAPQSQGSQQRQPSHGGYIHPGQQPPLQTQASQHPSSQQTLMQQPPTQSFHQQSAMQGPPLQQPSAQQSAVQPRQYPVAQPRPTSVAPPPQRAVQRQEVPPSSKRIYPPTNAGHQTSSAAGETRPAAPKPSSTSSQSSSGYSSRIDPSQIPRPPPQAFGGSAPIFETRPVSGNSVNPPPATSAFVVRDTGNCSPRFIRPTLNQIPATSELLQSSGMPLALMVQPMALLEPGEEPLQVVDFGEAGPVRCGRCKAYINPYMKFMENGRRFQCNLCGFLNDCPRDYMCHLGPDGRRQMQGSVFGRTRRKMRHGWPCT</sequence>
<evidence type="ECO:0000313" key="3">
    <source>
        <dbReference type="EMBL" id="KAK3260073.1"/>
    </source>
</evidence>
<dbReference type="Pfam" id="PF04810">
    <property type="entry name" value="zf-Sec23_Sec24"/>
    <property type="match status" value="1"/>
</dbReference>
<dbReference type="PANTHER" id="PTHR13803:SF4">
    <property type="entry name" value="SECRETORY 24CD, ISOFORM C"/>
    <property type="match status" value="1"/>
</dbReference>
<dbReference type="GO" id="GO:0090110">
    <property type="term" value="P:COPII-coated vesicle cargo loading"/>
    <property type="evidence" value="ECO:0007669"/>
    <property type="project" value="TreeGrafter"/>
</dbReference>
<feature type="compositionally biased region" description="Low complexity" evidence="1">
    <location>
        <begin position="64"/>
        <end position="79"/>
    </location>
</feature>
<dbReference type="GO" id="GO:0006886">
    <property type="term" value="P:intracellular protein transport"/>
    <property type="evidence" value="ECO:0007669"/>
    <property type="project" value="InterPro"/>
</dbReference>
<dbReference type="InterPro" id="IPR006895">
    <property type="entry name" value="Znf_Sec23_Sec24"/>
</dbReference>
<reference evidence="3 4" key="1">
    <citation type="journal article" date="2015" name="Genome Biol. Evol.">
        <title>Comparative Genomics of a Bacterivorous Green Alga Reveals Evolutionary Causalities and Consequences of Phago-Mixotrophic Mode of Nutrition.</title>
        <authorList>
            <person name="Burns J.A."/>
            <person name="Paasch A."/>
            <person name="Narechania A."/>
            <person name="Kim E."/>
        </authorList>
    </citation>
    <scope>NUCLEOTIDE SEQUENCE [LARGE SCALE GENOMIC DNA]</scope>
    <source>
        <strain evidence="3 4">PLY_AMNH</strain>
    </source>
</reference>
<dbReference type="PANTHER" id="PTHR13803">
    <property type="entry name" value="SEC24-RELATED PROTEIN"/>
    <property type="match status" value="1"/>
</dbReference>
<dbReference type="GO" id="GO:0030127">
    <property type="term" value="C:COPII vesicle coat"/>
    <property type="evidence" value="ECO:0007669"/>
    <property type="project" value="InterPro"/>
</dbReference>
<dbReference type="SUPFAM" id="SSF81995">
    <property type="entry name" value="beta-sandwich domain of Sec23/24"/>
    <property type="match status" value="1"/>
</dbReference>
<dbReference type="GO" id="GO:0008270">
    <property type="term" value="F:zinc ion binding"/>
    <property type="evidence" value="ECO:0007669"/>
    <property type="project" value="InterPro"/>
</dbReference>
<name>A0AAE0KTF4_9CHLO</name>
<feature type="region of interest" description="Disordered" evidence="1">
    <location>
        <begin position="1"/>
        <end position="238"/>
    </location>
</feature>
<evidence type="ECO:0000259" key="2">
    <source>
        <dbReference type="Pfam" id="PF04810"/>
    </source>
</evidence>
<gene>
    <name evidence="3" type="ORF">CYMTET_30955</name>
</gene>